<gene>
    <name evidence="1" type="ORF">D2V08_15215</name>
</gene>
<reference evidence="1 2" key="1">
    <citation type="submission" date="2018-08" db="EMBL/GenBank/DDBJ databases">
        <title>Proposal of Muricauda 72 sp.nov. and Muricauda NH166 sp.nov., isolated from seawater.</title>
        <authorList>
            <person name="Cheng H."/>
            <person name="Wu Y.-H."/>
            <person name="Guo L.-L."/>
            <person name="Xu X.-W."/>
        </authorList>
    </citation>
    <scope>NUCLEOTIDE SEQUENCE [LARGE SCALE GENOMIC DNA]</scope>
    <source>
        <strain evidence="1 2">KCTC 22173</strain>
    </source>
</reference>
<evidence type="ECO:0000313" key="1">
    <source>
        <dbReference type="EMBL" id="RIV30446.1"/>
    </source>
</evidence>
<dbReference type="InterPro" id="IPR029024">
    <property type="entry name" value="TerB-like"/>
</dbReference>
<evidence type="ECO:0000313" key="2">
    <source>
        <dbReference type="Proteomes" id="UP000266067"/>
    </source>
</evidence>
<keyword evidence="2" id="KW-1185">Reference proteome</keyword>
<proteinExistence type="predicted"/>
<comment type="caution">
    <text evidence="1">The sequence shown here is derived from an EMBL/GenBank/DDBJ whole genome shotgun (WGS) entry which is preliminary data.</text>
</comment>
<dbReference type="RefSeq" id="WP_119609098.1">
    <property type="nucleotide sequence ID" value="NZ_JBAJAB010000002.1"/>
</dbReference>
<dbReference type="EMBL" id="QXFH01000077">
    <property type="protein sequence ID" value="RIV30446.1"/>
    <property type="molecule type" value="Genomic_DNA"/>
</dbReference>
<accession>A0A3A1N5A0</accession>
<organism evidence="1 2">
    <name type="scientific">Flagellimonas lutimaris</name>
    <dbReference type="NCBI Taxonomy" id="475082"/>
    <lineage>
        <taxon>Bacteria</taxon>
        <taxon>Pseudomonadati</taxon>
        <taxon>Bacteroidota</taxon>
        <taxon>Flavobacteriia</taxon>
        <taxon>Flavobacteriales</taxon>
        <taxon>Flavobacteriaceae</taxon>
        <taxon>Flagellimonas</taxon>
    </lineage>
</organism>
<dbReference type="Proteomes" id="UP000266067">
    <property type="component" value="Unassembled WGS sequence"/>
</dbReference>
<sequence length="135" mass="15913">MLESKKNLGKKFYQNLGKLFYAIAMADHSVHMKEMEKLNEVVRDYWLEVDDIEDEYGTDAAFQIISVFDWLLEYEKDNEEIYEEFEAFYMDHKILFTPEIKNLTMSTSRAIASSFSGSNKSELILLGRLQLLFEK</sequence>
<protein>
    <recommendedName>
        <fullName evidence="3">TerB family tellurite resistance protein</fullName>
    </recommendedName>
</protein>
<evidence type="ECO:0008006" key="3">
    <source>
        <dbReference type="Google" id="ProtNLM"/>
    </source>
</evidence>
<name>A0A3A1N5A0_9FLAO</name>
<dbReference type="AlphaFoldDB" id="A0A3A1N5A0"/>
<dbReference type="SUPFAM" id="SSF158682">
    <property type="entry name" value="TerB-like"/>
    <property type="match status" value="1"/>
</dbReference>
<dbReference type="OrthoDB" id="979732at2"/>